<dbReference type="CDD" id="cd15239">
    <property type="entry name" value="7tm_YRO2_fungal-like"/>
    <property type="match status" value="1"/>
</dbReference>
<dbReference type="OrthoDB" id="536545at2759"/>
<name>A0A2R6NZ75_9APHY</name>
<dbReference type="GO" id="GO:0005886">
    <property type="term" value="C:plasma membrane"/>
    <property type="evidence" value="ECO:0007669"/>
    <property type="project" value="TreeGrafter"/>
</dbReference>
<evidence type="ECO:0000256" key="5">
    <source>
        <dbReference type="ARBA" id="ARBA00023136"/>
    </source>
</evidence>
<proteinExistence type="inferred from homology"/>
<dbReference type="EMBL" id="MLYV02000655">
    <property type="protein sequence ID" value="PSR80405.1"/>
    <property type="molecule type" value="Genomic_DNA"/>
</dbReference>
<evidence type="ECO:0000313" key="6">
    <source>
        <dbReference type="EMBL" id="PSR80405.1"/>
    </source>
</evidence>
<comment type="subcellular location">
    <subcellularLocation>
        <location evidence="1">Membrane</location>
        <topology evidence="1">Multi-pass membrane protein</topology>
    </subcellularLocation>
</comment>
<dbReference type="InterPro" id="IPR043476">
    <property type="entry name" value="Yro2-like_7TM"/>
</dbReference>
<gene>
    <name evidence="6" type="ORF">PHLCEN_2v6738</name>
</gene>
<dbReference type="Pfam" id="PF01036">
    <property type="entry name" value="Bac_rhodopsin"/>
    <property type="match status" value="1"/>
</dbReference>
<protein>
    <submittedName>
        <fullName evidence="6">Uncharacterized protein</fullName>
    </submittedName>
</protein>
<reference evidence="6 7" key="1">
    <citation type="submission" date="2018-02" db="EMBL/GenBank/DDBJ databases">
        <title>Genome sequence of the basidiomycete white-rot fungus Phlebia centrifuga.</title>
        <authorList>
            <person name="Granchi Z."/>
            <person name="Peng M."/>
            <person name="de Vries R.P."/>
            <person name="Hilden K."/>
            <person name="Makela M.R."/>
            <person name="Grigoriev I."/>
            <person name="Riley R."/>
        </authorList>
    </citation>
    <scope>NUCLEOTIDE SEQUENCE [LARGE SCALE GENOMIC DNA]</scope>
    <source>
        <strain evidence="6 7">FBCC195</strain>
    </source>
</reference>
<dbReference type="GO" id="GO:0005783">
    <property type="term" value="C:endoplasmic reticulum"/>
    <property type="evidence" value="ECO:0007669"/>
    <property type="project" value="TreeGrafter"/>
</dbReference>
<dbReference type="AlphaFoldDB" id="A0A2R6NZ75"/>
<evidence type="ECO:0000256" key="2">
    <source>
        <dbReference type="ARBA" id="ARBA00008130"/>
    </source>
</evidence>
<dbReference type="Proteomes" id="UP000186601">
    <property type="component" value="Unassembled WGS sequence"/>
</dbReference>
<evidence type="ECO:0000313" key="7">
    <source>
        <dbReference type="Proteomes" id="UP000186601"/>
    </source>
</evidence>
<evidence type="ECO:0000256" key="3">
    <source>
        <dbReference type="ARBA" id="ARBA00022692"/>
    </source>
</evidence>
<dbReference type="PANTHER" id="PTHR28286">
    <property type="match status" value="1"/>
</dbReference>
<dbReference type="InterPro" id="IPR001425">
    <property type="entry name" value="Arc/bac/fun_rhodopsins"/>
</dbReference>
<evidence type="ECO:0000256" key="4">
    <source>
        <dbReference type="ARBA" id="ARBA00022989"/>
    </source>
</evidence>
<comment type="similarity">
    <text evidence="2">Belongs to the archaeal/bacterial/fungal opsin family.</text>
</comment>
<organism evidence="6 7">
    <name type="scientific">Hermanssonia centrifuga</name>
    <dbReference type="NCBI Taxonomy" id="98765"/>
    <lineage>
        <taxon>Eukaryota</taxon>
        <taxon>Fungi</taxon>
        <taxon>Dikarya</taxon>
        <taxon>Basidiomycota</taxon>
        <taxon>Agaricomycotina</taxon>
        <taxon>Agaricomycetes</taxon>
        <taxon>Polyporales</taxon>
        <taxon>Meruliaceae</taxon>
        <taxon>Hermanssonia</taxon>
    </lineage>
</organism>
<sequence length="280" mass="31540">MFMPQIFARNDALGSNSPTAQEHISTNASDWLWAAFSLITVCLLVMVGFTFMRPRGKRTFHQIALIILMTTTLSYFSMASDLGSTPIVTEFRGDHQTRQIWYVRYIQWFVTLPLLLLELLFATGLSLSDIGLAMFAAVVLVVDGLVGALVPSTYKWGYYVFGACALFYVWWVLLWQAPRTTFADTGVLRKGYIFSSIYLAFMLITYPICWALSEGANVISPSSEMIWYGILDIFAGPFFLFFFLFQLRGVEYNVFGFHSGKYTDVHGSVVRSKAVEAGAL</sequence>
<dbReference type="SUPFAM" id="SSF81321">
    <property type="entry name" value="Family A G protein-coupled receptor-like"/>
    <property type="match status" value="1"/>
</dbReference>
<dbReference type="Gene3D" id="1.20.1070.10">
    <property type="entry name" value="Rhodopsin 7-helix transmembrane proteins"/>
    <property type="match status" value="1"/>
</dbReference>
<keyword evidence="4" id="KW-1133">Transmembrane helix</keyword>
<keyword evidence="7" id="KW-1185">Reference proteome</keyword>
<evidence type="ECO:0000256" key="1">
    <source>
        <dbReference type="ARBA" id="ARBA00004141"/>
    </source>
</evidence>
<comment type="caution">
    <text evidence="6">The sequence shown here is derived from an EMBL/GenBank/DDBJ whole genome shotgun (WGS) entry which is preliminary data.</text>
</comment>
<dbReference type="PANTHER" id="PTHR28286:SF1">
    <property type="entry name" value="30 KDA HEAT SHOCK PROTEIN-RELATED"/>
    <property type="match status" value="1"/>
</dbReference>
<keyword evidence="5" id="KW-0472">Membrane</keyword>
<dbReference type="PRINTS" id="PR00251">
    <property type="entry name" value="BACTRLOPSIN"/>
</dbReference>
<keyword evidence="3" id="KW-0812">Transmembrane</keyword>
<dbReference type="SMART" id="SM01021">
    <property type="entry name" value="Bac_rhodopsin"/>
    <property type="match status" value="1"/>
</dbReference>
<accession>A0A2R6NZ75</accession>